<dbReference type="SUPFAM" id="SSF54593">
    <property type="entry name" value="Glyoxalase/Bleomycin resistance protein/Dihydroxybiphenyl dioxygenase"/>
    <property type="match status" value="1"/>
</dbReference>
<dbReference type="AlphaFoldDB" id="A0A8J3JPR8"/>
<dbReference type="InterPro" id="IPR029068">
    <property type="entry name" value="Glyas_Bleomycin-R_OHBP_Dase"/>
</dbReference>
<evidence type="ECO:0000313" key="2">
    <source>
        <dbReference type="Proteomes" id="UP000601223"/>
    </source>
</evidence>
<dbReference type="PANTHER" id="PTHR36503:SF1">
    <property type="entry name" value="BLR2520 PROTEIN"/>
    <property type="match status" value="1"/>
</dbReference>
<keyword evidence="2" id="KW-1185">Reference proteome</keyword>
<dbReference type="EMBL" id="BONF01000039">
    <property type="protein sequence ID" value="GIF84652.1"/>
    <property type="molecule type" value="Genomic_DNA"/>
</dbReference>
<dbReference type="RefSeq" id="WP_203753248.1">
    <property type="nucleotide sequence ID" value="NZ_BONF01000039.1"/>
</dbReference>
<protein>
    <submittedName>
        <fullName evidence="1">Glyoxalase</fullName>
    </submittedName>
</protein>
<dbReference type="Gene3D" id="3.10.180.10">
    <property type="entry name" value="2,3-Dihydroxybiphenyl 1,2-Dioxygenase, domain 1"/>
    <property type="match status" value="2"/>
</dbReference>
<dbReference type="Proteomes" id="UP000601223">
    <property type="component" value="Unassembled WGS sequence"/>
</dbReference>
<proteinExistence type="predicted"/>
<comment type="caution">
    <text evidence="1">The sequence shown here is derived from an EMBL/GenBank/DDBJ whole genome shotgun (WGS) entry which is preliminary data.</text>
</comment>
<sequence length="202" mass="21241">MTSIDHLILEVTDPAAAGSFYTAAFGLGERIRVRAGDEPSAGFRGYAISLVVPQPCDVDSFFGTALAAGATALKPASKSFWGYGGTLQDPFGTIWKLASAEKKNSAPATRQVNDVVLLLGVDNVKATRQFYADRGLPVTKSFGSKYVEFGTSTIKLALYSRKFAAKDSGVSPEGSGSHRIAVGSDAGGFADLDGFRWESVSA</sequence>
<evidence type="ECO:0000313" key="1">
    <source>
        <dbReference type="EMBL" id="GIF84652.1"/>
    </source>
</evidence>
<name>A0A8J3JPR8_9ACTN</name>
<gene>
    <name evidence="1" type="ORF">Cba03nite_60010</name>
</gene>
<organism evidence="1 2">
    <name type="scientific">Catellatospora bangladeshensis</name>
    <dbReference type="NCBI Taxonomy" id="310355"/>
    <lineage>
        <taxon>Bacteria</taxon>
        <taxon>Bacillati</taxon>
        <taxon>Actinomycetota</taxon>
        <taxon>Actinomycetes</taxon>
        <taxon>Micromonosporales</taxon>
        <taxon>Micromonosporaceae</taxon>
        <taxon>Catellatospora</taxon>
    </lineage>
</organism>
<accession>A0A8J3JPR8</accession>
<dbReference type="PANTHER" id="PTHR36503">
    <property type="entry name" value="BLR2520 PROTEIN"/>
    <property type="match status" value="1"/>
</dbReference>
<reference evidence="1 2" key="1">
    <citation type="submission" date="2021-01" db="EMBL/GenBank/DDBJ databases">
        <title>Whole genome shotgun sequence of Catellatospora bangladeshensis NBRC 107357.</title>
        <authorList>
            <person name="Komaki H."/>
            <person name="Tamura T."/>
        </authorList>
    </citation>
    <scope>NUCLEOTIDE SEQUENCE [LARGE SCALE GENOMIC DNA]</scope>
    <source>
        <strain evidence="1 2">NBRC 107357</strain>
    </source>
</reference>